<dbReference type="PANTHER" id="PTHR12919:SF20">
    <property type="entry name" value="SMALL RIBOSOMAL SUBUNIT PROTEIN BS16M"/>
    <property type="match status" value="1"/>
</dbReference>
<comment type="similarity">
    <text evidence="3">Belongs to the bacterial ribosomal protein bS16 family.</text>
</comment>
<dbReference type="Proteomes" id="UP000176631">
    <property type="component" value="Unassembled WGS sequence"/>
</dbReference>
<evidence type="ECO:0000256" key="2">
    <source>
        <dbReference type="ARBA" id="ARBA00023274"/>
    </source>
</evidence>
<dbReference type="HAMAP" id="MF_00385">
    <property type="entry name" value="Ribosomal_bS16"/>
    <property type="match status" value="1"/>
</dbReference>
<comment type="caution">
    <text evidence="4">The sequence shown here is derived from an EMBL/GenBank/DDBJ whole genome shotgun (WGS) entry which is preliminary data.</text>
</comment>
<dbReference type="GO" id="GO:0006412">
    <property type="term" value="P:translation"/>
    <property type="evidence" value="ECO:0007669"/>
    <property type="project" value="UniProtKB-UniRule"/>
</dbReference>
<accession>A0A1G1W6W8</accession>
<dbReference type="STRING" id="1802593.A2172_04320"/>
<keyword evidence="2 3" id="KW-0687">Ribonucleoprotein</keyword>
<protein>
    <recommendedName>
        <fullName evidence="3">Small ribosomal subunit protein bS16</fullName>
    </recommendedName>
</protein>
<gene>
    <name evidence="3" type="primary">rpsP</name>
    <name evidence="4" type="ORF">A2172_04320</name>
</gene>
<dbReference type="PANTHER" id="PTHR12919">
    <property type="entry name" value="30S RIBOSOMAL PROTEIN S16"/>
    <property type="match status" value="1"/>
</dbReference>
<evidence type="ECO:0000256" key="3">
    <source>
        <dbReference type="HAMAP-Rule" id="MF_00385"/>
    </source>
</evidence>
<dbReference type="NCBIfam" id="TIGR00002">
    <property type="entry name" value="S16"/>
    <property type="match status" value="1"/>
</dbReference>
<dbReference type="Gene3D" id="3.30.1320.10">
    <property type="match status" value="1"/>
</dbReference>
<dbReference type="GO" id="GO:0015935">
    <property type="term" value="C:small ribosomal subunit"/>
    <property type="evidence" value="ECO:0007669"/>
    <property type="project" value="TreeGrafter"/>
</dbReference>
<dbReference type="InterPro" id="IPR000307">
    <property type="entry name" value="Ribosomal_bS16"/>
</dbReference>
<proteinExistence type="inferred from homology"/>
<evidence type="ECO:0000313" key="4">
    <source>
        <dbReference type="EMBL" id="OGY23425.1"/>
    </source>
</evidence>
<dbReference type="EMBL" id="MHCP01000025">
    <property type="protein sequence ID" value="OGY23425.1"/>
    <property type="molecule type" value="Genomic_DNA"/>
</dbReference>
<dbReference type="Pfam" id="PF00886">
    <property type="entry name" value="Ribosomal_S16"/>
    <property type="match status" value="1"/>
</dbReference>
<dbReference type="SUPFAM" id="SSF54565">
    <property type="entry name" value="Ribosomal protein S16"/>
    <property type="match status" value="1"/>
</dbReference>
<keyword evidence="1 3" id="KW-0689">Ribosomal protein</keyword>
<evidence type="ECO:0000256" key="1">
    <source>
        <dbReference type="ARBA" id="ARBA00022980"/>
    </source>
</evidence>
<evidence type="ECO:0000313" key="5">
    <source>
        <dbReference type="Proteomes" id="UP000176631"/>
    </source>
</evidence>
<dbReference type="GO" id="GO:0005737">
    <property type="term" value="C:cytoplasm"/>
    <property type="evidence" value="ECO:0007669"/>
    <property type="project" value="UniProtKB-ARBA"/>
</dbReference>
<sequence length="80" mass="9262">MVKIRLQRIGVKNKPKYRIVVSEEKTKRDGNVIEIIGSFDPNVDPPKAELKKERFQHWIVFGAQATAAVKNLVKRYERAN</sequence>
<dbReference type="GO" id="GO:0003735">
    <property type="term" value="F:structural constituent of ribosome"/>
    <property type="evidence" value="ECO:0007669"/>
    <property type="project" value="InterPro"/>
</dbReference>
<dbReference type="AlphaFoldDB" id="A0A1G1W6W8"/>
<name>A0A1G1W6W8_9BACT</name>
<dbReference type="InterPro" id="IPR023803">
    <property type="entry name" value="Ribosomal_bS16_dom_sf"/>
</dbReference>
<reference evidence="4 5" key="1">
    <citation type="journal article" date="2016" name="Nat. Commun.">
        <title>Thousands of microbial genomes shed light on interconnected biogeochemical processes in an aquifer system.</title>
        <authorList>
            <person name="Anantharaman K."/>
            <person name="Brown C.T."/>
            <person name="Hug L.A."/>
            <person name="Sharon I."/>
            <person name="Castelle C.J."/>
            <person name="Probst A.J."/>
            <person name="Thomas B.C."/>
            <person name="Singh A."/>
            <person name="Wilkins M.J."/>
            <person name="Karaoz U."/>
            <person name="Brodie E.L."/>
            <person name="Williams K.H."/>
            <person name="Hubbard S.S."/>
            <person name="Banfield J.F."/>
        </authorList>
    </citation>
    <scope>NUCLEOTIDE SEQUENCE [LARGE SCALE GENOMIC DNA]</scope>
</reference>
<organism evidence="4 5">
    <name type="scientific">Candidatus Woykebacteria bacterium RBG_13_40_15</name>
    <dbReference type="NCBI Taxonomy" id="1802593"/>
    <lineage>
        <taxon>Bacteria</taxon>
        <taxon>Candidatus Woykeibacteriota</taxon>
    </lineage>
</organism>